<name>A0A9W6W5K5_9ACTN</name>
<sequence length="65" mass="6772">MKVGDSSVAASRPDPCTSPRRLLRAAAGPAVVVVVMNPPPEARGGTPSRPATVRRYCWVSGPSLD</sequence>
<evidence type="ECO:0000313" key="3">
    <source>
        <dbReference type="Proteomes" id="UP001165074"/>
    </source>
</evidence>
<keyword evidence="3" id="KW-1185">Reference proteome</keyword>
<accession>A0A9W6W5K5</accession>
<evidence type="ECO:0000256" key="1">
    <source>
        <dbReference type="SAM" id="MobiDB-lite"/>
    </source>
</evidence>
<dbReference type="EMBL" id="BSTK01000021">
    <property type="protein sequence ID" value="GLY91584.1"/>
    <property type="molecule type" value="Genomic_DNA"/>
</dbReference>
<evidence type="ECO:0000313" key="2">
    <source>
        <dbReference type="EMBL" id="GLY91584.1"/>
    </source>
</evidence>
<dbReference type="Proteomes" id="UP001165074">
    <property type="component" value="Unassembled WGS sequence"/>
</dbReference>
<gene>
    <name evidence="2" type="ORF">Airi02_095120</name>
</gene>
<comment type="caution">
    <text evidence="2">The sequence shown here is derived from an EMBL/GenBank/DDBJ whole genome shotgun (WGS) entry which is preliminary data.</text>
</comment>
<dbReference type="AlphaFoldDB" id="A0A9W6W5K5"/>
<protein>
    <submittedName>
        <fullName evidence="2">Uncharacterized protein</fullName>
    </submittedName>
</protein>
<reference evidence="2" key="1">
    <citation type="submission" date="2023-03" db="EMBL/GenBank/DDBJ databases">
        <title>Actinoallomurus iriomotensis NBRC 103684.</title>
        <authorList>
            <person name="Ichikawa N."/>
            <person name="Sato H."/>
            <person name="Tonouchi N."/>
        </authorList>
    </citation>
    <scope>NUCLEOTIDE SEQUENCE</scope>
    <source>
        <strain evidence="2">NBRC 103684</strain>
    </source>
</reference>
<proteinExistence type="predicted"/>
<organism evidence="2 3">
    <name type="scientific">Actinoallomurus iriomotensis</name>
    <dbReference type="NCBI Taxonomy" id="478107"/>
    <lineage>
        <taxon>Bacteria</taxon>
        <taxon>Bacillati</taxon>
        <taxon>Actinomycetota</taxon>
        <taxon>Actinomycetes</taxon>
        <taxon>Streptosporangiales</taxon>
        <taxon>Thermomonosporaceae</taxon>
        <taxon>Actinoallomurus</taxon>
    </lineage>
</organism>
<feature type="region of interest" description="Disordered" evidence="1">
    <location>
        <begin position="1"/>
        <end position="20"/>
    </location>
</feature>